<dbReference type="GO" id="GO:0004644">
    <property type="term" value="F:phosphoribosylglycinamide formyltransferase activity"/>
    <property type="evidence" value="ECO:0007669"/>
    <property type="project" value="UniProtKB-EC"/>
</dbReference>
<dbReference type="PANTHER" id="PTHR43369">
    <property type="entry name" value="PHOSPHORIBOSYLGLYCINAMIDE FORMYLTRANSFERASE"/>
    <property type="match status" value="1"/>
</dbReference>
<evidence type="ECO:0000259" key="5">
    <source>
        <dbReference type="Pfam" id="PF00551"/>
    </source>
</evidence>
<gene>
    <name evidence="6" type="ORF">JJQ60_06565</name>
</gene>
<feature type="domain" description="Formyl transferase N-terminal" evidence="5">
    <location>
        <begin position="9"/>
        <end position="187"/>
    </location>
</feature>
<evidence type="ECO:0000313" key="7">
    <source>
        <dbReference type="Proteomes" id="UP000651057"/>
    </source>
</evidence>
<accession>A0A937DAW6</accession>
<sequence>MADLKKINWAILVSGWGKSALDTLEAYEKGTFKKSNISVLIYEQEPCGAAEKAQEIGIETIRLIKKDFPNLISYQKKLIEELKKRNIDYIFMLAYKYLIKDEMLTAFPNRILNIHPSLFPSFLGTQTAIQDALEYGVKITGITTHIIDDKLDEGIILCQEPIRIKEGDTFETLYPKFGKKGQKIIRKTIKKIEKNNL</sequence>
<evidence type="ECO:0000256" key="1">
    <source>
        <dbReference type="ARBA" id="ARBA00005054"/>
    </source>
</evidence>
<dbReference type="Proteomes" id="UP000651057">
    <property type="component" value="Unassembled WGS sequence"/>
</dbReference>
<reference evidence="6" key="1">
    <citation type="submission" date="2021-01" db="EMBL/GenBank/DDBJ databases">
        <authorList>
            <person name="Zhong Y.L."/>
        </authorList>
    </citation>
    <scope>NUCLEOTIDE SEQUENCE</scope>
    <source>
        <strain evidence="6">KCTC 23302</strain>
    </source>
</reference>
<comment type="caution">
    <text evidence="6">The sequence shown here is derived from an EMBL/GenBank/DDBJ whole genome shotgun (WGS) entry which is preliminary data.</text>
</comment>
<keyword evidence="7" id="KW-1185">Reference proteome</keyword>
<dbReference type="EMBL" id="JAERQJ010000002">
    <property type="protein sequence ID" value="MBL0683171.1"/>
    <property type="molecule type" value="Genomic_DNA"/>
</dbReference>
<dbReference type="SUPFAM" id="SSF53328">
    <property type="entry name" value="Formyltransferase"/>
    <property type="match status" value="1"/>
</dbReference>
<dbReference type="InterPro" id="IPR036477">
    <property type="entry name" value="Formyl_transf_N_sf"/>
</dbReference>
<dbReference type="Pfam" id="PF00551">
    <property type="entry name" value="Formyl_trans_N"/>
    <property type="match status" value="1"/>
</dbReference>
<evidence type="ECO:0000256" key="4">
    <source>
        <dbReference type="ARBA" id="ARBA00022755"/>
    </source>
</evidence>
<dbReference type="GO" id="GO:0005829">
    <property type="term" value="C:cytosol"/>
    <property type="evidence" value="ECO:0007669"/>
    <property type="project" value="TreeGrafter"/>
</dbReference>
<dbReference type="InterPro" id="IPR002376">
    <property type="entry name" value="Formyl_transf_N"/>
</dbReference>
<keyword evidence="4" id="KW-0658">Purine biosynthesis</keyword>
<proteinExistence type="predicted"/>
<dbReference type="GO" id="GO:0006189">
    <property type="term" value="P:'de novo' IMP biosynthetic process"/>
    <property type="evidence" value="ECO:0007669"/>
    <property type="project" value="TreeGrafter"/>
</dbReference>
<evidence type="ECO:0000256" key="2">
    <source>
        <dbReference type="ARBA" id="ARBA00012254"/>
    </source>
</evidence>
<comment type="pathway">
    <text evidence="1">Purine metabolism; IMP biosynthesis via de novo pathway; N(2)-formyl-N(1)-(5-phospho-D-ribosyl)glycinamide from N(1)-(5-phospho-D-ribosyl)glycinamide (10-formyl THF route): step 1/1.</text>
</comment>
<dbReference type="Gene3D" id="3.40.50.170">
    <property type="entry name" value="Formyl transferase, N-terminal domain"/>
    <property type="match status" value="1"/>
</dbReference>
<protein>
    <recommendedName>
        <fullName evidence="2">phosphoribosylglycinamide formyltransferase 1</fullName>
        <ecNumber evidence="2">2.1.2.2</ecNumber>
    </recommendedName>
</protein>
<dbReference type="EC" id="2.1.2.2" evidence="2"/>
<dbReference type="PANTHER" id="PTHR43369:SF2">
    <property type="entry name" value="PHOSPHORIBOSYLGLYCINAMIDE FORMYLTRANSFERASE"/>
    <property type="match status" value="1"/>
</dbReference>
<organism evidence="6 7">
    <name type="scientific">Aquimarina mytili</name>
    <dbReference type="NCBI Taxonomy" id="874423"/>
    <lineage>
        <taxon>Bacteria</taxon>
        <taxon>Pseudomonadati</taxon>
        <taxon>Bacteroidota</taxon>
        <taxon>Flavobacteriia</taxon>
        <taxon>Flavobacteriales</taxon>
        <taxon>Flavobacteriaceae</taxon>
        <taxon>Aquimarina</taxon>
    </lineage>
</organism>
<keyword evidence="3" id="KW-0808">Transferase</keyword>
<dbReference type="RefSeq" id="WP_201917906.1">
    <property type="nucleotide sequence ID" value="NZ_BAABAX010000023.1"/>
</dbReference>
<name>A0A937DAW6_9FLAO</name>
<evidence type="ECO:0000313" key="6">
    <source>
        <dbReference type="EMBL" id="MBL0683171.1"/>
    </source>
</evidence>
<dbReference type="AlphaFoldDB" id="A0A937DAW6"/>
<evidence type="ECO:0000256" key="3">
    <source>
        <dbReference type="ARBA" id="ARBA00022679"/>
    </source>
</evidence>